<dbReference type="SUPFAM" id="SSF53850">
    <property type="entry name" value="Periplasmic binding protein-like II"/>
    <property type="match status" value="1"/>
</dbReference>
<feature type="signal peptide" evidence="2">
    <location>
        <begin position="1"/>
        <end position="22"/>
    </location>
</feature>
<dbReference type="EMBL" id="JAFIRR010000083">
    <property type="protein sequence ID" value="MCO6417140.1"/>
    <property type="molecule type" value="Genomic_DNA"/>
</dbReference>
<evidence type="ECO:0000256" key="1">
    <source>
        <dbReference type="ARBA" id="ARBA00006987"/>
    </source>
</evidence>
<gene>
    <name evidence="3" type="ORF">JYK14_13345</name>
</gene>
<organism evidence="3 4">
    <name type="scientific">Siccirubricoccus soli</name>
    <dbReference type="NCBI Taxonomy" id="2899147"/>
    <lineage>
        <taxon>Bacteria</taxon>
        <taxon>Pseudomonadati</taxon>
        <taxon>Pseudomonadota</taxon>
        <taxon>Alphaproteobacteria</taxon>
        <taxon>Acetobacterales</taxon>
        <taxon>Roseomonadaceae</taxon>
        <taxon>Siccirubricoccus</taxon>
    </lineage>
</organism>
<evidence type="ECO:0000256" key="2">
    <source>
        <dbReference type="SAM" id="SignalP"/>
    </source>
</evidence>
<evidence type="ECO:0000313" key="4">
    <source>
        <dbReference type="Proteomes" id="UP001523392"/>
    </source>
</evidence>
<dbReference type="PANTHER" id="PTHR42928:SF5">
    <property type="entry name" value="BLR1237 PROTEIN"/>
    <property type="match status" value="1"/>
</dbReference>
<comment type="similarity">
    <text evidence="1">Belongs to the UPF0065 (bug) family.</text>
</comment>
<comment type="caution">
    <text evidence="3">The sequence shown here is derived from an EMBL/GenBank/DDBJ whole genome shotgun (WGS) entry which is preliminary data.</text>
</comment>
<dbReference type="Gene3D" id="3.40.190.150">
    <property type="entry name" value="Bordetella uptake gene, domain 1"/>
    <property type="match status" value="1"/>
</dbReference>
<dbReference type="Gene3D" id="3.40.190.10">
    <property type="entry name" value="Periplasmic binding protein-like II"/>
    <property type="match status" value="1"/>
</dbReference>
<dbReference type="PIRSF" id="PIRSF017082">
    <property type="entry name" value="YflP"/>
    <property type="match status" value="1"/>
</dbReference>
<sequence>MLTRRALPLAVAPLLTARQAAAQPWPFKPLRMLIPWPPGQATDVIGRLIANVLSGPLGQPVVPENRPGAGGMIGTDLVAKGPADGHLLLSASMGPITFAPLVNRTPYDVEKELAPVVSFGAAPYMLLVKPGFPATDARSFVRLLKANPGKYTYPSSGIGGAQHLLTAVFNAKAGIEALHVPFQGSGPALSALLAGQVDYAIDTPAAANALVRDGSLRVLGQSLARPSALMPGVPPLAEAADVPGYDIGGWNGLMVAAGTPRPIIDRLFQEVKAGLATAELRERFASIGVEVDPQGPEAFGAQLRGLWTLFRPLIQQLGIRAE</sequence>
<dbReference type="InterPro" id="IPR042100">
    <property type="entry name" value="Bug_dom1"/>
</dbReference>
<evidence type="ECO:0000313" key="3">
    <source>
        <dbReference type="EMBL" id="MCO6417140.1"/>
    </source>
</evidence>
<dbReference type="RefSeq" id="WP_252953770.1">
    <property type="nucleotide sequence ID" value="NZ_JAFIRR010000083.1"/>
</dbReference>
<dbReference type="Proteomes" id="UP001523392">
    <property type="component" value="Unassembled WGS sequence"/>
</dbReference>
<reference evidence="3 4" key="1">
    <citation type="submission" date="2021-12" db="EMBL/GenBank/DDBJ databases">
        <title>Siccirubricoccus leaddurans sp. nov., a high concentration Zn2+ tolerance bacterium.</title>
        <authorList>
            <person name="Cao Y."/>
        </authorList>
    </citation>
    <scope>NUCLEOTIDE SEQUENCE [LARGE SCALE GENOMIC DNA]</scope>
    <source>
        <strain evidence="3 4">KC 17139</strain>
    </source>
</reference>
<feature type="chain" id="PRO_5047056201" evidence="2">
    <location>
        <begin position="23"/>
        <end position="322"/>
    </location>
</feature>
<proteinExistence type="inferred from homology"/>
<keyword evidence="4" id="KW-1185">Reference proteome</keyword>
<name>A0ABT1D5E4_9PROT</name>
<accession>A0ABT1D5E4</accession>
<protein>
    <submittedName>
        <fullName evidence="3">Tripartite tricarboxylate transporter substrate binding protein</fullName>
    </submittedName>
</protein>
<dbReference type="Pfam" id="PF03401">
    <property type="entry name" value="TctC"/>
    <property type="match status" value="1"/>
</dbReference>
<keyword evidence="2" id="KW-0732">Signal</keyword>
<dbReference type="InterPro" id="IPR005064">
    <property type="entry name" value="BUG"/>
</dbReference>
<dbReference type="PANTHER" id="PTHR42928">
    <property type="entry name" value="TRICARBOXYLATE-BINDING PROTEIN"/>
    <property type="match status" value="1"/>
</dbReference>